<gene>
    <name evidence="2" type="ORF">KCH_54980</name>
</gene>
<dbReference type="AlphaFoldDB" id="A0A066YMQ7"/>
<keyword evidence="3" id="KW-1185">Reference proteome</keyword>
<accession>A0A066YMQ7</accession>
<feature type="region of interest" description="Disordered" evidence="1">
    <location>
        <begin position="49"/>
        <end position="121"/>
    </location>
</feature>
<feature type="region of interest" description="Disordered" evidence="1">
    <location>
        <begin position="1"/>
        <end position="37"/>
    </location>
</feature>
<dbReference type="HOGENOM" id="CLU_2034973_0_0_11"/>
<reference evidence="2 3" key="1">
    <citation type="submission" date="2014-05" db="EMBL/GenBank/DDBJ databases">
        <title>Draft Genome Sequence of Kitasatospora cheerisanensis KCTC 2395.</title>
        <authorList>
            <person name="Nam D.H."/>
        </authorList>
    </citation>
    <scope>NUCLEOTIDE SEQUENCE [LARGE SCALE GENOMIC DNA]</scope>
    <source>
        <strain evidence="2 3">KCTC 2395</strain>
    </source>
</reference>
<dbReference type="EMBL" id="JNBY01000103">
    <property type="protein sequence ID" value="KDN82763.1"/>
    <property type="molecule type" value="Genomic_DNA"/>
</dbReference>
<evidence type="ECO:0000256" key="1">
    <source>
        <dbReference type="SAM" id="MobiDB-lite"/>
    </source>
</evidence>
<comment type="caution">
    <text evidence="2">The sequence shown here is derived from an EMBL/GenBank/DDBJ whole genome shotgun (WGS) entry which is preliminary data.</text>
</comment>
<evidence type="ECO:0000313" key="2">
    <source>
        <dbReference type="EMBL" id="KDN82763.1"/>
    </source>
</evidence>
<evidence type="ECO:0000313" key="3">
    <source>
        <dbReference type="Proteomes" id="UP000027178"/>
    </source>
</evidence>
<sequence>MWPPGEQFDGDGRQLAEGIRTAAAEAGGPAGVDGLRAAGGAGFVAGAAARHQPRPVGGKLAERTAASDGPPGLTPRAGPRRGGDGTSPGRQVPGTDLDWGKSRRGAQDAPFCPLNGTVRAR</sequence>
<proteinExistence type="predicted"/>
<protein>
    <submittedName>
        <fullName evidence="2">Uncharacterized protein</fullName>
    </submittedName>
</protein>
<dbReference type="Proteomes" id="UP000027178">
    <property type="component" value="Unassembled WGS sequence"/>
</dbReference>
<name>A0A066YMQ7_9ACTN</name>
<organism evidence="2 3">
    <name type="scientific">Kitasatospora cheerisanensis KCTC 2395</name>
    <dbReference type="NCBI Taxonomy" id="1348663"/>
    <lineage>
        <taxon>Bacteria</taxon>
        <taxon>Bacillati</taxon>
        <taxon>Actinomycetota</taxon>
        <taxon>Actinomycetes</taxon>
        <taxon>Kitasatosporales</taxon>
        <taxon>Streptomycetaceae</taxon>
        <taxon>Kitasatospora</taxon>
    </lineage>
</organism>
<dbReference type="PATRIC" id="fig|1348663.4.peg.5321"/>